<accession>A0A0M4FKC6</accession>
<gene>
    <name evidence="1" type="ORF">AM592_11680</name>
</gene>
<keyword evidence="2" id="KW-1185">Reference proteome</keyword>
<dbReference type="EMBL" id="CP012600">
    <property type="protein sequence ID" value="ALC82167.1"/>
    <property type="molecule type" value="Genomic_DNA"/>
</dbReference>
<sequence>MIQIEEVFDGLQSVGVDLDTLKTIDCTGKTHDKIKKEISKRVSLIVLHINKTLNVTPDKFQVSVDENINKESSTMSLQFEIEVLH</sequence>
<organism evidence="1 2">
    <name type="scientific">Bacillus gobiensis</name>
    <dbReference type="NCBI Taxonomy" id="1441095"/>
    <lineage>
        <taxon>Bacteria</taxon>
        <taxon>Bacillati</taxon>
        <taxon>Bacillota</taxon>
        <taxon>Bacilli</taxon>
        <taxon>Bacillales</taxon>
        <taxon>Bacillaceae</taxon>
        <taxon>Bacillus</taxon>
    </lineage>
</organism>
<evidence type="ECO:0000313" key="1">
    <source>
        <dbReference type="EMBL" id="ALC82167.1"/>
    </source>
</evidence>
<reference evidence="2" key="1">
    <citation type="submission" date="2015-08" db="EMBL/GenBank/DDBJ databases">
        <title>Genome sequencing project for genomic taxonomy and phylogenomics of Bacillus-like bacteria.</title>
        <authorList>
            <person name="Liu B."/>
            <person name="Wang J."/>
            <person name="Zhu Y."/>
            <person name="Liu G."/>
            <person name="Chen Q."/>
            <person name="Chen Z."/>
            <person name="Lan J."/>
            <person name="Che J."/>
            <person name="Ge C."/>
            <person name="Shi H."/>
            <person name="Pan Z."/>
            <person name="Liu X."/>
        </authorList>
    </citation>
    <scope>NUCLEOTIDE SEQUENCE [LARGE SCALE GENOMIC DNA]</scope>
    <source>
        <strain evidence="2">FJAT-4402</strain>
    </source>
</reference>
<evidence type="ECO:0000313" key="2">
    <source>
        <dbReference type="Proteomes" id="UP000067625"/>
    </source>
</evidence>
<name>A0A0M4FKC6_9BACI</name>
<proteinExistence type="predicted"/>
<dbReference type="RefSeq" id="WP_053603948.1">
    <property type="nucleotide sequence ID" value="NZ_CP012600.1"/>
</dbReference>
<dbReference type="Proteomes" id="UP000067625">
    <property type="component" value="Chromosome"/>
</dbReference>
<dbReference type="PATRIC" id="fig|1441095.3.peg.2555"/>
<protein>
    <submittedName>
        <fullName evidence="1">Uncharacterized protein</fullName>
    </submittedName>
</protein>
<dbReference type="AlphaFoldDB" id="A0A0M4FKC6"/>
<reference evidence="1 2" key="2">
    <citation type="journal article" date="2016" name="Int. J. Syst. Evol. Microbiol.">
        <title>Bacillus gobiensis sp. nov., isolated from a soil sample.</title>
        <authorList>
            <person name="Liu B."/>
            <person name="Liu G.H."/>
            <person name="Cetin S."/>
            <person name="Schumann P."/>
            <person name="Pan Z.Z."/>
            <person name="Chen Q.Q."/>
        </authorList>
    </citation>
    <scope>NUCLEOTIDE SEQUENCE [LARGE SCALE GENOMIC DNA]</scope>
    <source>
        <strain evidence="1 2">FJAT-4402</strain>
    </source>
</reference>